<feature type="compositionally biased region" description="Basic and acidic residues" evidence="1">
    <location>
        <begin position="144"/>
        <end position="163"/>
    </location>
</feature>
<feature type="compositionally biased region" description="Basic and acidic residues" evidence="1">
    <location>
        <begin position="340"/>
        <end position="359"/>
    </location>
</feature>
<protein>
    <submittedName>
        <fullName evidence="2">Uncharacterized protein</fullName>
    </submittedName>
</protein>
<feature type="region of interest" description="Disordered" evidence="1">
    <location>
        <begin position="120"/>
        <end position="306"/>
    </location>
</feature>
<feature type="compositionally biased region" description="Basic and acidic residues" evidence="1">
    <location>
        <begin position="247"/>
        <end position="261"/>
    </location>
</feature>
<dbReference type="InterPro" id="IPR040276">
    <property type="entry name" value="At4g26450-like"/>
</dbReference>
<feature type="compositionally biased region" description="Acidic residues" evidence="1">
    <location>
        <begin position="199"/>
        <end position="213"/>
    </location>
</feature>
<reference evidence="2" key="1">
    <citation type="submission" date="2023-07" db="EMBL/GenBank/DDBJ databases">
        <title>draft genome sequence of fig (Ficus carica).</title>
        <authorList>
            <person name="Takahashi T."/>
            <person name="Nishimura K."/>
        </authorList>
    </citation>
    <scope>NUCLEOTIDE SEQUENCE</scope>
</reference>
<dbReference type="PANTHER" id="PTHR36056">
    <property type="entry name" value="PROTEIN, PUTATIVE-RELATED"/>
    <property type="match status" value="1"/>
</dbReference>
<comment type="caution">
    <text evidence="2">The sequence shown here is derived from an EMBL/GenBank/DDBJ whole genome shotgun (WGS) entry which is preliminary data.</text>
</comment>
<organism evidence="2 3">
    <name type="scientific">Ficus carica</name>
    <name type="common">Common fig</name>
    <dbReference type="NCBI Taxonomy" id="3494"/>
    <lineage>
        <taxon>Eukaryota</taxon>
        <taxon>Viridiplantae</taxon>
        <taxon>Streptophyta</taxon>
        <taxon>Embryophyta</taxon>
        <taxon>Tracheophyta</taxon>
        <taxon>Spermatophyta</taxon>
        <taxon>Magnoliopsida</taxon>
        <taxon>eudicotyledons</taxon>
        <taxon>Gunneridae</taxon>
        <taxon>Pentapetalae</taxon>
        <taxon>rosids</taxon>
        <taxon>fabids</taxon>
        <taxon>Rosales</taxon>
        <taxon>Moraceae</taxon>
        <taxon>Ficeae</taxon>
        <taxon>Ficus</taxon>
    </lineage>
</organism>
<sequence>MHNRHRSPGNGYRSSASSSFAVAPPPPPPPPPRRTNSFHPPPPLRKSDIFTEAGRLAAEYLVSQGLLPPTVLSSSSAAGFKRSVLRPPPPDSPDNFAAASEGRTSALARLGNLAVRRRFNVDEFRSKGAATRRRPYRGYGGSDWGRDYGRAPSFHDRFGRDSPDPDADGDGFGDADSLSEPLPPPPPPPPPRDDVAPLNEEEAAPAADISDEDLNLKQTVQDDDPTVQDCAVKQNVNKASSSSEVVVEDKDKEISCAKDDDSSNNTTPDLRTMCKFAKVPTRIRSSKTSSKTPKVEPIPPSEVDKEALLSEDCSGMLKAETVKSAADNVGRVTEVYYDLERDDCATSSSRERGEKRGLEEGDDDDNGREERAKRPRDWLPSSSVIMEAGDCFNMSNLSEKQVSSHEDSMANNSQFSKQSDGGEQHGIEFSQEKQLFPSSFKICDLNLMEVSDAHESRDGDPIMIYPAISGMKREPSPIDVDLSISNSTNPAVETGRRPVDKEIEVIDLENDSAQEEKDMVMEDRKTETVYTDLESFPNHAQSTGDIPDVQDGYGLMISELLGNDFPNCSSVPGNINPLHNDIGLHNGEGALADDDSIYMSLGEIPLTFLRPWEQPPPQEYEKPF</sequence>
<feature type="compositionally biased region" description="Low complexity" evidence="1">
    <location>
        <begin position="13"/>
        <end position="22"/>
    </location>
</feature>
<dbReference type="EMBL" id="BTGU01002716">
    <property type="protein sequence ID" value="GMN21196.1"/>
    <property type="molecule type" value="Genomic_DNA"/>
</dbReference>
<evidence type="ECO:0000256" key="1">
    <source>
        <dbReference type="SAM" id="MobiDB-lite"/>
    </source>
</evidence>
<feature type="compositionally biased region" description="Basic and acidic residues" evidence="1">
    <location>
        <begin position="368"/>
        <end position="377"/>
    </location>
</feature>
<feature type="region of interest" description="Disordered" evidence="1">
    <location>
        <begin position="71"/>
        <end position="100"/>
    </location>
</feature>
<feature type="compositionally biased region" description="Pro residues" evidence="1">
    <location>
        <begin position="181"/>
        <end position="190"/>
    </location>
</feature>
<feature type="compositionally biased region" description="Polar residues" evidence="1">
    <location>
        <begin position="409"/>
        <end position="419"/>
    </location>
</feature>
<feature type="compositionally biased region" description="Pro residues" evidence="1">
    <location>
        <begin position="23"/>
        <end position="44"/>
    </location>
</feature>
<feature type="region of interest" description="Disordered" evidence="1">
    <location>
        <begin position="396"/>
        <end position="424"/>
    </location>
</feature>
<evidence type="ECO:0000313" key="2">
    <source>
        <dbReference type="EMBL" id="GMN21196.1"/>
    </source>
</evidence>
<keyword evidence="3" id="KW-1185">Reference proteome</keyword>
<dbReference type="Proteomes" id="UP001187192">
    <property type="component" value="Unassembled WGS sequence"/>
</dbReference>
<dbReference type="PANTHER" id="PTHR36056:SF1">
    <property type="entry name" value="PROTEIN, PUTATIVE-RELATED"/>
    <property type="match status" value="1"/>
</dbReference>
<evidence type="ECO:0000313" key="3">
    <source>
        <dbReference type="Proteomes" id="UP001187192"/>
    </source>
</evidence>
<dbReference type="AlphaFoldDB" id="A0AA87Z3T7"/>
<gene>
    <name evidence="2" type="ORF">TIFTF001_043252</name>
</gene>
<proteinExistence type="predicted"/>
<feature type="region of interest" description="Disordered" evidence="1">
    <location>
        <begin position="1"/>
        <end position="49"/>
    </location>
</feature>
<name>A0AA87Z3T7_FICCA</name>
<accession>A0AA87Z3T7</accession>
<feature type="compositionally biased region" description="Acidic residues" evidence="1">
    <location>
        <begin position="164"/>
        <end position="173"/>
    </location>
</feature>
<feature type="region of interest" description="Disordered" evidence="1">
    <location>
        <begin position="340"/>
        <end position="382"/>
    </location>
</feature>